<dbReference type="InParanoid" id="A0A482XNB6"/>
<feature type="domain" description="SLC26A/SulP transporter" evidence="6">
    <location>
        <begin position="28"/>
        <end position="425"/>
    </location>
</feature>
<keyword evidence="2 5" id="KW-0812">Transmembrane</keyword>
<gene>
    <name evidence="7" type="ORF">LSTR_LSTR002604</name>
</gene>
<evidence type="ECO:0000256" key="5">
    <source>
        <dbReference type="SAM" id="Phobius"/>
    </source>
</evidence>
<feature type="transmembrane region" description="Helical" evidence="5">
    <location>
        <begin position="326"/>
        <end position="349"/>
    </location>
</feature>
<keyword evidence="4 5" id="KW-0472">Membrane</keyword>
<sequence length="625" mass="68148">MYRVFLLISVKKYIPILRLWGNYNKLFLISDVIAGITVGLTMIPQSIAYAALAGLTPEYGLNSAFIGCFAYAVFGTVKEVFIGPTAMMSLLTASYTGLLNVHFVGLLTFLSGLVAMLFAVLKLGFLMDFISTPVICGFVSAVAIIVATTQLKYILGIAGKSSGFIGSVKLIANNLGQIKFSGDLILGVACIAVLLLLKALKDVKLRTKGKSGGEKAKAKVVNKVIWFVSTSRNAIVVIACMTITACFQKYCSHIPFTLTGAVDSGISSFKIPNLNTTINNTTYTFTDMFMEIKTGIIIVPLIAVMENIAIGKAFTKSKSVEAQQEMIALGICNMLGACFGAMPTCGAISRSAVGSSSGVKSPLSSLFSGLLVLLSISFLNPFFHLIPRATLSAVLICAVINLIEWHLLVEMWPIKKFDFSLTLITLLVSLVMGVEVGLISGVAINSFYLLRLWQNTNVCFQIEQIGDEQYYLLVVPDRGLYFPAIDNLRNGILKKIEDGRNSRTDLIAVAIDCQHFIGLDFTSVKELCALVSEFEKSGRGMHFIVNSNSSNRDIIDQLMHGYNGGECNPELICTNRKHLESVIRGSLRFSQPIKYRDQTEEAADNNKYEEAISMIETIKSKPEVV</sequence>
<evidence type="ECO:0000256" key="3">
    <source>
        <dbReference type="ARBA" id="ARBA00022989"/>
    </source>
</evidence>
<dbReference type="EMBL" id="QKKF02005739">
    <property type="protein sequence ID" value="RZF46741.1"/>
    <property type="molecule type" value="Genomic_DNA"/>
</dbReference>
<evidence type="ECO:0000313" key="7">
    <source>
        <dbReference type="EMBL" id="RZF46741.1"/>
    </source>
</evidence>
<feature type="transmembrane region" description="Helical" evidence="5">
    <location>
        <begin position="59"/>
        <end position="77"/>
    </location>
</feature>
<proteinExistence type="predicted"/>
<evidence type="ECO:0000259" key="6">
    <source>
        <dbReference type="Pfam" id="PF00916"/>
    </source>
</evidence>
<feature type="transmembrane region" description="Helical" evidence="5">
    <location>
        <begin position="389"/>
        <end position="409"/>
    </location>
</feature>
<dbReference type="OrthoDB" id="288203at2759"/>
<reference evidence="7 8" key="1">
    <citation type="journal article" date="2017" name="Gigascience">
        <title>Genome sequence of the small brown planthopper, Laodelphax striatellus.</title>
        <authorList>
            <person name="Zhu J."/>
            <person name="Jiang F."/>
            <person name="Wang X."/>
            <person name="Yang P."/>
            <person name="Bao Y."/>
            <person name="Zhao W."/>
            <person name="Wang W."/>
            <person name="Lu H."/>
            <person name="Wang Q."/>
            <person name="Cui N."/>
            <person name="Li J."/>
            <person name="Chen X."/>
            <person name="Luo L."/>
            <person name="Yu J."/>
            <person name="Kang L."/>
            <person name="Cui F."/>
        </authorList>
    </citation>
    <scope>NUCLEOTIDE SEQUENCE [LARGE SCALE GENOMIC DNA]</scope>
    <source>
        <strain evidence="7">Lst14</strain>
    </source>
</reference>
<dbReference type="AlphaFoldDB" id="A0A482XNB6"/>
<feature type="transmembrane region" description="Helical" evidence="5">
    <location>
        <begin position="26"/>
        <end position="47"/>
    </location>
</feature>
<dbReference type="SMR" id="A0A482XNB6"/>
<dbReference type="GO" id="GO:0016020">
    <property type="term" value="C:membrane"/>
    <property type="evidence" value="ECO:0007669"/>
    <property type="project" value="UniProtKB-SubCell"/>
</dbReference>
<feature type="transmembrane region" description="Helical" evidence="5">
    <location>
        <begin position="295"/>
        <end position="314"/>
    </location>
</feature>
<dbReference type="InterPro" id="IPR011547">
    <property type="entry name" value="SLC26A/SulP_dom"/>
</dbReference>
<feature type="transmembrane region" description="Helical" evidence="5">
    <location>
        <begin position="125"/>
        <end position="146"/>
    </location>
</feature>
<dbReference type="Proteomes" id="UP000291343">
    <property type="component" value="Unassembled WGS sequence"/>
</dbReference>
<feature type="transmembrane region" description="Helical" evidence="5">
    <location>
        <begin position="98"/>
        <end position="119"/>
    </location>
</feature>
<evidence type="ECO:0000256" key="4">
    <source>
        <dbReference type="ARBA" id="ARBA00023136"/>
    </source>
</evidence>
<name>A0A482XNB6_LAOST</name>
<dbReference type="InterPro" id="IPR001902">
    <property type="entry name" value="SLC26A/SulP_fam"/>
</dbReference>
<feature type="transmembrane region" description="Helical" evidence="5">
    <location>
        <begin position="153"/>
        <end position="172"/>
    </location>
</feature>
<evidence type="ECO:0000256" key="1">
    <source>
        <dbReference type="ARBA" id="ARBA00004141"/>
    </source>
</evidence>
<keyword evidence="3 5" id="KW-1133">Transmembrane helix</keyword>
<comment type="subcellular location">
    <subcellularLocation>
        <location evidence="1">Membrane</location>
        <topology evidence="1">Multi-pass membrane protein</topology>
    </subcellularLocation>
</comment>
<evidence type="ECO:0000313" key="8">
    <source>
        <dbReference type="Proteomes" id="UP000291343"/>
    </source>
</evidence>
<keyword evidence="8" id="KW-1185">Reference proteome</keyword>
<accession>A0A482XNB6</accession>
<dbReference type="PANTHER" id="PTHR11814">
    <property type="entry name" value="SULFATE TRANSPORTER"/>
    <property type="match status" value="1"/>
</dbReference>
<dbReference type="STRING" id="195883.A0A482XNB6"/>
<feature type="transmembrane region" description="Helical" evidence="5">
    <location>
        <begin position="361"/>
        <end position="383"/>
    </location>
</feature>
<feature type="transmembrane region" description="Helical" evidence="5">
    <location>
        <begin position="184"/>
        <end position="200"/>
    </location>
</feature>
<feature type="transmembrane region" description="Helical" evidence="5">
    <location>
        <begin position="421"/>
        <end position="450"/>
    </location>
</feature>
<protein>
    <recommendedName>
        <fullName evidence="6">SLC26A/SulP transporter domain-containing protein</fullName>
    </recommendedName>
</protein>
<dbReference type="Pfam" id="PF00916">
    <property type="entry name" value="Sulfate_transp"/>
    <property type="match status" value="1"/>
</dbReference>
<evidence type="ECO:0000256" key="2">
    <source>
        <dbReference type="ARBA" id="ARBA00022692"/>
    </source>
</evidence>
<comment type="caution">
    <text evidence="7">The sequence shown here is derived from an EMBL/GenBank/DDBJ whole genome shotgun (WGS) entry which is preliminary data.</text>
</comment>
<dbReference type="GO" id="GO:0055085">
    <property type="term" value="P:transmembrane transport"/>
    <property type="evidence" value="ECO:0007669"/>
    <property type="project" value="InterPro"/>
</dbReference>
<organism evidence="7 8">
    <name type="scientific">Laodelphax striatellus</name>
    <name type="common">Small brown planthopper</name>
    <name type="synonym">Delphax striatella</name>
    <dbReference type="NCBI Taxonomy" id="195883"/>
    <lineage>
        <taxon>Eukaryota</taxon>
        <taxon>Metazoa</taxon>
        <taxon>Ecdysozoa</taxon>
        <taxon>Arthropoda</taxon>
        <taxon>Hexapoda</taxon>
        <taxon>Insecta</taxon>
        <taxon>Pterygota</taxon>
        <taxon>Neoptera</taxon>
        <taxon>Paraneoptera</taxon>
        <taxon>Hemiptera</taxon>
        <taxon>Auchenorrhyncha</taxon>
        <taxon>Fulgoroidea</taxon>
        <taxon>Delphacidae</taxon>
        <taxon>Criomorphinae</taxon>
        <taxon>Laodelphax</taxon>
    </lineage>
</organism>